<evidence type="ECO:0000256" key="1">
    <source>
        <dbReference type="SAM" id="SignalP"/>
    </source>
</evidence>
<dbReference type="AlphaFoldDB" id="D5DSN3"/>
<dbReference type="EMBL" id="CP001983">
    <property type="protein sequence ID" value="ADE69466.1"/>
    <property type="molecule type" value="Genomic_DNA"/>
</dbReference>
<keyword evidence="2" id="KW-0449">Lipoprotein</keyword>
<evidence type="ECO:0000313" key="3">
    <source>
        <dbReference type="Proteomes" id="UP000000935"/>
    </source>
</evidence>
<feature type="signal peptide" evidence="1">
    <location>
        <begin position="1"/>
        <end position="22"/>
    </location>
</feature>
<name>D5DSN3_PRIM1</name>
<keyword evidence="1" id="KW-0732">Signal</keyword>
<keyword evidence="3" id="KW-1185">Reference proteome</keyword>
<dbReference type="PROSITE" id="PS51257">
    <property type="entry name" value="PROKAR_LIPOPROTEIN"/>
    <property type="match status" value="1"/>
</dbReference>
<dbReference type="Proteomes" id="UP000000935">
    <property type="component" value="Chromosome"/>
</dbReference>
<dbReference type="KEGG" id="bmq:BMQ_2444"/>
<accession>D5DSN3</accession>
<dbReference type="STRING" id="545693.BMQ_2444"/>
<dbReference type="RefSeq" id="WP_013057141.1">
    <property type="nucleotide sequence ID" value="NC_014019.1"/>
</dbReference>
<organism evidence="2 3">
    <name type="scientific">Priestia megaterium (strain ATCC 12872 / QMB1551)</name>
    <name type="common">Bacillus megaterium</name>
    <dbReference type="NCBI Taxonomy" id="545693"/>
    <lineage>
        <taxon>Bacteria</taxon>
        <taxon>Bacillati</taxon>
        <taxon>Bacillota</taxon>
        <taxon>Bacilli</taxon>
        <taxon>Bacillales</taxon>
        <taxon>Bacillaceae</taxon>
        <taxon>Priestia</taxon>
    </lineage>
</organism>
<dbReference type="HOGENOM" id="CLU_1036892_0_0_9"/>
<gene>
    <name evidence="2" type="ordered locus">BMQ_2444</name>
</gene>
<reference evidence="2 3" key="1">
    <citation type="journal article" date="2011" name="J. Bacteriol.">
        <title>Genome sequences of the biotechnologically important Bacillus megaterium strains QM B1551 and DSM319.</title>
        <authorList>
            <person name="Eppinger M."/>
            <person name="Bunk B."/>
            <person name="Johns M.A."/>
            <person name="Edirisinghe J.N."/>
            <person name="Kutumbaka K.K."/>
            <person name="Koenig S.S."/>
            <person name="Huot Creasy H."/>
            <person name="Rosovitz M.J."/>
            <person name="Riley D.R."/>
            <person name="Daugherty S."/>
            <person name="Martin M."/>
            <person name="Elbourne L.D."/>
            <person name="Paulsen I."/>
            <person name="Biedendieck R."/>
            <person name="Braun C."/>
            <person name="Grayburn S."/>
            <person name="Dhingra S."/>
            <person name="Lukyanchuk V."/>
            <person name="Ball B."/>
            <person name="Ul-Qamar R."/>
            <person name="Seibel J."/>
            <person name="Bremer E."/>
            <person name="Jahn D."/>
            <person name="Ravel J."/>
            <person name="Vary P.S."/>
        </authorList>
    </citation>
    <scope>NUCLEOTIDE SEQUENCE [LARGE SCALE GENOMIC DNA]</scope>
    <source>
        <strain evidence="3">ATCC 12872 / QMB1551</strain>
    </source>
</reference>
<feature type="chain" id="PRO_5038914282" evidence="1">
    <location>
        <begin position="23"/>
        <end position="272"/>
    </location>
</feature>
<protein>
    <submittedName>
        <fullName evidence="2">Lipoprotein, putative</fullName>
    </submittedName>
</protein>
<sequence length="272" mass="31198">MKNSRKIAAGAAVLTVAFSLMGCTSKESINKTTKQKEAQKEIKIELTFLQNECDRLINKDVDIEKTFQSYKNDFNLLSTSVNSIAKVNKMNNDELEISINNLGKDVDKLNGEEALKAYTKYTSPKTIYKVTMMKNMHSVIEATRGWDDGKDLGISFFYDHLHSSQEDINRDIKPTVNDITNGPVYKLHIIKDELQKHRDAFSKEQLEELETAMKGFDYSLDTQLKTIRSYKNIVNNPYTSNNYGYEEEEKYNGARMYLTDFESNLGVAKPEY</sequence>
<evidence type="ECO:0000313" key="2">
    <source>
        <dbReference type="EMBL" id="ADE69466.1"/>
    </source>
</evidence>
<proteinExistence type="predicted"/>